<protein>
    <submittedName>
        <fullName evidence="2">Uncharacterized protein</fullName>
    </submittedName>
</protein>
<dbReference type="RefSeq" id="WP_101956390.1">
    <property type="nucleotide sequence ID" value="NZ_JAFMUE010000003.1"/>
</dbReference>
<dbReference type="Proteomes" id="UP000806077">
    <property type="component" value="Unassembled WGS sequence"/>
</dbReference>
<gene>
    <name evidence="2" type="ORF">F7645_11280</name>
</gene>
<evidence type="ECO:0000313" key="3">
    <source>
        <dbReference type="Proteomes" id="UP000806077"/>
    </source>
</evidence>
<comment type="caution">
    <text evidence="2">The sequence shown here is derived from an EMBL/GenBank/DDBJ whole genome shotgun (WGS) entry which is preliminary data.</text>
</comment>
<accession>A0AAP1RGX0</accession>
<dbReference type="AlphaFoldDB" id="A0AAP1RGX0"/>
<proteinExistence type="predicted"/>
<dbReference type="EMBL" id="WXXV01000018">
    <property type="protein sequence ID" value="MBE7696000.1"/>
    <property type="molecule type" value="Genomic_DNA"/>
</dbReference>
<reference evidence="2 3" key="1">
    <citation type="journal article" date="2020" name="Int. J. Syst. Evol. Microbiol.">
        <title>Tenacibaculum piscium sp. nov., isolated from skin ulcers of sea-farmed fish, and description of Tenacibaculum finnmarkense sp. nov. with subdivision into genomovars finnmarkense and ulcerans.</title>
        <authorList>
            <person name="Olsen A.B."/>
            <person name="Spilsberg B."/>
            <person name="Nilsen H.K."/>
            <person name="Lagesen K."/>
            <person name="Gulla S."/>
            <person name="Avendano-Herrera R."/>
            <person name="Irgang R."/>
            <person name="Duchaud E."/>
            <person name="Colquhoun D.J."/>
        </authorList>
    </citation>
    <scope>NUCLEOTIDE SEQUENCE [LARGE SCALE GENOMIC DNA]</scope>
    <source>
        <strain evidence="2 3">TNO037</strain>
    </source>
</reference>
<keyword evidence="3" id="KW-1185">Reference proteome</keyword>
<sequence>MHKKLASDLTSLAHAILQMKNKEDVFELKQKAYEVYEKLSVLVYIEEYINNTPNPSKSKEELLSDVLLAEQNRTRIEIEKRDLEISLLKKETVVYQLEEELDEIPKFKIPENKIIETKIADTTVFDSKIIEDTSVKNHLVSPFEKIQVKIEGKNQEKITKENDKNLDEKIEEIFVKQTEKRTEKKDVVSVKDALNESINLIPEEKPKKLVVLKAVEEITEQPFDEIARLLSDPDDASKKDASKKDTGKNEVENDVKNTDELKTKTLEEELDGTISVDIMADLFEKAPVKKSLNDFLQSTIQIDLNDRIVFVRHLFNGNQNDFNRVISQLNTFKTEKEAKNFINKMIKPEYNWSGKEVHEARLFEIIERRFA</sequence>
<evidence type="ECO:0000256" key="1">
    <source>
        <dbReference type="SAM" id="MobiDB-lite"/>
    </source>
</evidence>
<feature type="region of interest" description="Disordered" evidence="1">
    <location>
        <begin position="229"/>
        <end position="260"/>
    </location>
</feature>
<evidence type="ECO:0000313" key="2">
    <source>
        <dbReference type="EMBL" id="MBE7696000.1"/>
    </source>
</evidence>
<name>A0AAP1RGX0_9FLAO</name>
<organism evidence="2 3">
    <name type="scientific">Tenacibaculum finnmarkense genomovar finnmarkense</name>
    <dbReference type="NCBI Taxonomy" id="1458503"/>
    <lineage>
        <taxon>Bacteria</taxon>
        <taxon>Pseudomonadati</taxon>
        <taxon>Bacteroidota</taxon>
        <taxon>Flavobacteriia</taxon>
        <taxon>Flavobacteriales</taxon>
        <taxon>Flavobacteriaceae</taxon>
        <taxon>Tenacibaculum</taxon>
        <taxon>Tenacibaculum finnmarkense</taxon>
    </lineage>
</organism>
<feature type="compositionally biased region" description="Basic and acidic residues" evidence="1">
    <location>
        <begin position="235"/>
        <end position="260"/>
    </location>
</feature>